<dbReference type="AlphaFoldDB" id="A0A8J6TVJ5"/>
<dbReference type="PROSITE" id="PS51257">
    <property type="entry name" value="PROKAR_LIPOPROTEIN"/>
    <property type="match status" value="1"/>
</dbReference>
<dbReference type="EMBL" id="JACNIG010000304">
    <property type="protein sequence ID" value="MBC8433492.1"/>
    <property type="molecule type" value="Genomic_DNA"/>
</dbReference>
<dbReference type="InterPro" id="IPR012505">
    <property type="entry name" value="YbbR"/>
</dbReference>
<accession>A0A8J6TVJ5</accession>
<name>A0A8J6TVJ5_9BACT</name>
<protein>
    <recommendedName>
        <fullName evidence="3">YbbR-like domain-containing protein</fullName>
    </recommendedName>
</protein>
<comment type="caution">
    <text evidence="1">The sequence shown here is derived from an EMBL/GenBank/DDBJ whole genome shotgun (WGS) entry which is preliminary data.</text>
</comment>
<dbReference type="Gene3D" id="2.170.120.40">
    <property type="entry name" value="YbbR-like domain"/>
    <property type="match status" value="1"/>
</dbReference>
<sequence>MTNHRLWAIFRRRHEKWLVFCFLLGVTAVLSCSGFTAHEAELFIPVEISGIPSELTVTGSHLKGIEVRVRGPKSALETLAKLKPKYLLDLSGAGVGVKTIYFDQNRIALPKGVTIIQISPELLTVRIEREIKKELPVIISLSGKPASGFIVAGAVAKPSSAVLRGPQNILETMEKVLTKPIDIKGMSETFKKEVALDLVEDLEVISASKVVFAEILIEEKIAAKLYHDILVEGRDTQYQYSVSPPGVNIEVKGPVNLLEKLYAEKGIKVYVDLKGLKPGMYVRRASITLPLKTTLVGAEPEIFTVKIYNP</sequence>
<dbReference type="Proteomes" id="UP000605201">
    <property type="component" value="Unassembled WGS sequence"/>
</dbReference>
<dbReference type="PANTHER" id="PTHR37804">
    <property type="entry name" value="CDAA REGULATORY PROTEIN CDAR"/>
    <property type="match status" value="1"/>
</dbReference>
<evidence type="ECO:0000313" key="2">
    <source>
        <dbReference type="Proteomes" id="UP000605201"/>
    </source>
</evidence>
<reference evidence="1 2" key="1">
    <citation type="submission" date="2020-08" db="EMBL/GenBank/DDBJ databases">
        <title>Bridging the membrane lipid divide: bacteria of the FCB group superphylum have the potential to synthesize archaeal ether lipids.</title>
        <authorList>
            <person name="Villanueva L."/>
            <person name="Von Meijenfeldt F.A.B."/>
            <person name="Westbye A.B."/>
            <person name="Yadav S."/>
            <person name="Hopmans E.C."/>
            <person name="Dutilh B.E."/>
            <person name="Sinninghe Damste J.S."/>
        </authorList>
    </citation>
    <scope>NUCLEOTIDE SEQUENCE [LARGE SCALE GENOMIC DNA]</scope>
    <source>
        <strain evidence="1">NIOZ-UU17</strain>
    </source>
</reference>
<gene>
    <name evidence="1" type="ORF">H8D96_16410</name>
</gene>
<evidence type="ECO:0000313" key="1">
    <source>
        <dbReference type="EMBL" id="MBC8433492.1"/>
    </source>
</evidence>
<dbReference type="Pfam" id="PF07949">
    <property type="entry name" value="YbbR"/>
    <property type="match status" value="2"/>
</dbReference>
<dbReference type="PANTHER" id="PTHR37804:SF1">
    <property type="entry name" value="CDAA REGULATORY PROTEIN CDAR"/>
    <property type="match status" value="1"/>
</dbReference>
<organism evidence="1 2">
    <name type="scientific">Candidatus Desulfatibia vada</name>
    <dbReference type="NCBI Taxonomy" id="2841696"/>
    <lineage>
        <taxon>Bacteria</taxon>
        <taxon>Pseudomonadati</taxon>
        <taxon>Thermodesulfobacteriota</taxon>
        <taxon>Desulfobacteria</taxon>
        <taxon>Desulfobacterales</taxon>
        <taxon>Desulfobacterales incertae sedis</taxon>
        <taxon>Candidatus Desulfatibia</taxon>
    </lineage>
</organism>
<evidence type="ECO:0008006" key="3">
    <source>
        <dbReference type="Google" id="ProtNLM"/>
    </source>
</evidence>
<dbReference type="InterPro" id="IPR053154">
    <property type="entry name" value="c-di-AMP_regulator"/>
</dbReference>
<dbReference type="Gene3D" id="2.170.120.30">
    <property type="match status" value="2"/>
</dbReference>
<proteinExistence type="predicted"/>